<gene>
    <name evidence="2" type="ORF">QQF32_23300</name>
</gene>
<reference evidence="2 3" key="1">
    <citation type="submission" date="2023-06" db="EMBL/GenBank/DDBJ databases">
        <title>Identification and characterization of antibiotic-resistant Gram-negative bacteria.</title>
        <authorList>
            <person name="Cho G.-S."/>
            <person name="Lee J."/>
            <person name="Tai E."/>
            <person name="Jeong S."/>
            <person name="Kim I."/>
            <person name="Kim B.-E."/>
            <person name="Jeong M.-I."/>
            <person name="Oh K.-K."/>
            <person name="Franz C.M.A.P."/>
        </authorList>
    </citation>
    <scope>NUCLEOTIDE SEQUENCE [LARGE SCALE GENOMIC DNA]</scope>
    <source>
        <strain evidence="2 3">V106_12</strain>
    </source>
</reference>
<name>A0AAP4FYT1_9ENTR</name>
<sequence length="187" mass="19678">MKNVINNPGWTFIFGLVWFAILMSGSLFAYGSTDTVQIQVTGKIIAASCQVDIPQNVDLGQISRQDLSVAGGNSGTMVVLLKLSQCSPQVSQATVSFTGSPYTADPAFSSAIYANEASGGATDIGLQLFNLDGKALVNLANGVEYSFPVQTDTHAGIFSMGARMYTPHGTPTAGDFKSAVTVNFTYQ</sequence>
<dbReference type="Pfam" id="PF00419">
    <property type="entry name" value="Fimbrial"/>
    <property type="match status" value="1"/>
</dbReference>
<evidence type="ECO:0000313" key="2">
    <source>
        <dbReference type="EMBL" id="MDK9366127.1"/>
    </source>
</evidence>
<dbReference type="GO" id="GO:0009289">
    <property type="term" value="C:pilus"/>
    <property type="evidence" value="ECO:0007669"/>
    <property type="project" value="InterPro"/>
</dbReference>
<dbReference type="PANTHER" id="PTHR33420">
    <property type="entry name" value="FIMBRIAL SUBUNIT ELFA-RELATED"/>
    <property type="match status" value="1"/>
</dbReference>
<dbReference type="EMBL" id="JASSOM010000092">
    <property type="protein sequence ID" value="MDK9366127.1"/>
    <property type="molecule type" value="Genomic_DNA"/>
</dbReference>
<dbReference type="AlphaFoldDB" id="A0AAP4FYT1"/>
<comment type="caution">
    <text evidence="2">The sequence shown here is derived from an EMBL/GenBank/DDBJ whole genome shotgun (WGS) entry which is preliminary data.</text>
</comment>
<dbReference type="SUPFAM" id="SSF49401">
    <property type="entry name" value="Bacterial adhesins"/>
    <property type="match status" value="1"/>
</dbReference>
<dbReference type="InterPro" id="IPR036937">
    <property type="entry name" value="Adhesion_dom_fimbrial_sf"/>
</dbReference>
<evidence type="ECO:0000313" key="3">
    <source>
        <dbReference type="Proteomes" id="UP001223214"/>
    </source>
</evidence>
<dbReference type="Proteomes" id="UP001223214">
    <property type="component" value="Unassembled WGS sequence"/>
</dbReference>
<protein>
    <submittedName>
        <fullName evidence="2">Fimbrial protein</fullName>
    </submittedName>
</protein>
<feature type="domain" description="Fimbrial-type adhesion" evidence="1">
    <location>
        <begin position="38"/>
        <end position="187"/>
    </location>
</feature>
<dbReference type="RefSeq" id="WP_285150918.1">
    <property type="nucleotide sequence ID" value="NZ_JASSOM010000092.1"/>
</dbReference>
<keyword evidence="3" id="KW-1185">Reference proteome</keyword>
<dbReference type="InterPro" id="IPR000259">
    <property type="entry name" value="Adhesion_dom_fimbrial"/>
</dbReference>
<accession>A0AAP4FYT1</accession>
<dbReference type="GO" id="GO:0043709">
    <property type="term" value="P:cell adhesion involved in single-species biofilm formation"/>
    <property type="evidence" value="ECO:0007669"/>
    <property type="project" value="TreeGrafter"/>
</dbReference>
<dbReference type="InterPro" id="IPR008966">
    <property type="entry name" value="Adhesion_dom_sf"/>
</dbReference>
<proteinExistence type="predicted"/>
<evidence type="ECO:0000259" key="1">
    <source>
        <dbReference type="Pfam" id="PF00419"/>
    </source>
</evidence>
<dbReference type="Gene3D" id="2.60.40.1090">
    <property type="entry name" value="Fimbrial-type adhesion domain"/>
    <property type="match status" value="1"/>
</dbReference>
<dbReference type="PANTHER" id="PTHR33420:SF27">
    <property type="entry name" value="PROTEIN FIMG"/>
    <property type="match status" value="1"/>
</dbReference>
<organism evidence="2 3">
    <name type="scientific">Lelliottia wanjuensis</name>
    <dbReference type="NCBI Taxonomy" id="3050585"/>
    <lineage>
        <taxon>Bacteria</taxon>
        <taxon>Pseudomonadati</taxon>
        <taxon>Pseudomonadota</taxon>
        <taxon>Gammaproteobacteria</taxon>
        <taxon>Enterobacterales</taxon>
        <taxon>Enterobacteriaceae</taxon>
        <taxon>Lelliottia</taxon>
    </lineage>
</organism>
<dbReference type="InterPro" id="IPR050263">
    <property type="entry name" value="Bact_Fimbrial_Adh_Pro"/>
</dbReference>